<evidence type="ECO:0000256" key="5">
    <source>
        <dbReference type="ARBA" id="ARBA00022989"/>
    </source>
</evidence>
<dbReference type="OMA" id="PALYWIP"/>
<dbReference type="OrthoDB" id="288203at2759"/>
<evidence type="ECO:0000313" key="11">
    <source>
        <dbReference type="EMBL" id="OMO89832.1"/>
    </source>
</evidence>
<feature type="transmembrane region" description="Helical" evidence="9">
    <location>
        <begin position="462"/>
        <end position="493"/>
    </location>
</feature>
<evidence type="ECO:0000256" key="8">
    <source>
        <dbReference type="SAM" id="MobiDB-lite"/>
    </source>
</evidence>
<dbReference type="InterPro" id="IPR011547">
    <property type="entry name" value="SLC26A/SulP_dom"/>
</dbReference>
<dbReference type="STRING" id="210143.A0A1R3J4T8"/>
<dbReference type="InterPro" id="IPR036513">
    <property type="entry name" value="STAS_dom_sf"/>
</dbReference>
<feature type="domain" description="STAS" evidence="10">
    <location>
        <begin position="518"/>
        <end position="642"/>
    </location>
</feature>
<dbReference type="InterPro" id="IPR018045">
    <property type="entry name" value="S04_transporter_CS"/>
</dbReference>
<evidence type="ECO:0000313" key="12">
    <source>
        <dbReference type="Proteomes" id="UP000188268"/>
    </source>
</evidence>
<accession>A0A1R3J4T8</accession>
<keyword evidence="7 9" id="KW-0472">Membrane</keyword>
<dbReference type="PROSITE" id="PS50801">
    <property type="entry name" value="STAS"/>
    <property type="match status" value="1"/>
</dbReference>
<feature type="transmembrane region" description="Helical" evidence="9">
    <location>
        <begin position="283"/>
        <end position="303"/>
    </location>
</feature>
<protein>
    <submittedName>
        <fullName evidence="11">Sulfate anion transporter</fullName>
    </submittedName>
</protein>
<dbReference type="InterPro" id="IPR001902">
    <property type="entry name" value="SLC26A/SulP_fam"/>
</dbReference>
<dbReference type="Gramene" id="OMO89832">
    <property type="protein sequence ID" value="OMO89832"/>
    <property type="gene ID" value="CCACVL1_07613"/>
</dbReference>
<evidence type="ECO:0000256" key="9">
    <source>
        <dbReference type="SAM" id="Phobius"/>
    </source>
</evidence>
<dbReference type="GO" id="GO:0015293">
    <property type="term" value="F:symporter activity"/>
    <property type="evidence" value="ECO:0007669"/>
    <property type="project" value="UniProtKB-KW"/>
</dbReference>
<feature type="compositionally biased region" description="Low complexity" evidence="8">
    <location>
        <begin position="1"/>
        <end position="25"/>
    </location>
</feature>
<proteinExistence type="predicted"/>
<dbReference type="PROSITE" id="PS01130">
    <property type="entry name" value="SLC26A"/>
    <property type="match status" value="1"/>
</dbReference>
<feature type="transmembrane region" description="Helical" evidence="9">
    <location>
        <begin position="333"/>
        <end position="356"/>
    </location>
</feature>
<dbReference type="Gene3D" id="3.30.750.24">
    <property type="entry name" value="STAS domain"/>
    <property type="match status" value="1"/>
</dbReference>
<dbReference type="PANTHER" id="PTHR11814">
    <property type="entry name" value="SULFATE TRANSPORTER"/>
    <property type="match status" value="1"/>
</dbReference>
<organism evidence="11 12">
    <name type="scientific">Corchorus capsularis</name>
    <name type="common">Jute</name>
    <dbReference type="NCBI Taxonomy" id="210143"/>
    <lineage>
        <taxon>Eukaryota</taxon>
        <taxon>Viridiplantae</taxon>
        <taxon>Streptophyta</taxon>
        <taxon>Embryophyta</taxon>
        <taxon>Tracheophyta</taxon>
        <taxon>Spermatophyta</taxon>
        <taxon>Magnoliopsida</taxon>
        <taxon>eudicotyledons</taxon>
        <taxon>Gunneridae</taxon>
        <taxon>Pentapetalae</taxon>
        <taxon>rosids</taxon>
        <taxon>malvids</taxon>
        <taxon>Malvales</taxon>
        <taxon>Malvaceae</taxon>
        <taxon>Grewioideae</taxon>
        <taxon>Apeibeae</taxon>
        <taxon>Corchorus</taxon>
    </lineage>
</organism>
<comment type="caution">
    <text evidence="11">The sequence shown here is derived from an EMBL/GenBank/DDBJ whole genome shotgun (WGS) entry which is preliminary data.</text>
</comment>
<dbReference type="InterPro" id="IPR036458">
    <property type="entry name" value="Na:dicarbo_symporter_sf"/>
</dbReference>
<dbReference type="NCBIfam" id="TIGR00815">
    <property type="entry name" value="sulP"/>
    <property type="match status" value="1"/>
</dbReference>
<dbReference type="Pfam" id="PF01740">
    <property type="entry name" value="STAS"/>
    <property type="match status" value="1"/>
</dbReference>
<feature type="transmembrane region" description="Helical" evidence="9">
    <location>
        <begin position="405"/>
        <end position="426"/>
    </location>
</feature>
<feature type="transmembrane region" description="Helical" evidence="9">
    <location>
        <begin position="120"/>
        <end position="141"/>
    </location>
</feature>
<feature type="transmembrane region" description="Helical" evidence="9">
    <location>
        <begin position="94"/>
        <end position="114"/>
    </location>
</feature>
<feature type="transmembrane region" description="Helical" evidence="9">
    <location>
        <begin position="253"/>
        <end position="271"/>
    </location>
</feature>
<gene>
    <name evidence="11" type="ORF">CCACVL1_07613</name>
</gene>
<feature type="region of interest" description="Disordered" evidence="8">
    <location>
        <begin position="1"/>
        <end position="29"/>
    </location>
</feature>
<name>A0A1R3J4T8_COCAP</name>
<comment type="subcellular location">
    <subcellularLocation>
        <location evidence="1">Membrane</location>
        <topology evidence="1">Multi-pass membrane protein</topology>
    </subcellularLocation>
</comment>
<evidence type="ECO:0000256" key="1">
    <source>
        <dbReference type="ARBA" id="ARBA00004141"/>
    </source>
</evidence>
<dbReference type="GO" id="GO:0008271">
    <property type="term" value="F:secondary active sulfate transmembrane transporter activity"/>
    <property type="evidence" value="ECO:0007669"/>
    <property type="project" value="InterPro"/>
</dbReference>
<dbReference type="SUPFAM" id="SSF118215">
    <property type="entry name" value="Proton glutamate symport protein"/>
    <property type="match status" value="1"/>
</dbReference>
<sequence length="708" mass="77531">MEISYASPSSADLTVSSSTASSGSSMPNRPVKIIPLQHPDTTSYGGSGGGSSSFWSNSLFSGWRSKIKRMTVIDWIETLLPCCRWIRAYRWREYFQVDLMAGTTVGIMLVPQAMSYAKLAGLAPIYGLYSGFVPIFIYVIFGSSRQLAIGPVALVSLLVSNVLSKIADSSDALYTELAILLALMVGILECIMGLLRLGWLIRFISHSVISGFTTASAIVIGLSQAKYFLGYDVDRSSEIVPIIKSIIAGADKFLWPPFVMGSIILAILQTMKHLGKSRKHLRFLRAMGPITAVVLGTTFVKIFNPSTISLVGEIPQGLPSFSIPKSFEYAKSLIPTALLITGVAILESVGIAKALAAKNGYELDSNQELFGLGVSNIFGSFFSAYPTTGSFSRSAVNHESGAKTGLSGVISGIIMGCALLFLTPVFQYIPQCALAAIVISAVISLVDYEEAIFLWRVDKKDFLLWTITSTTTLFLGIEIGVLVGVGVSLAFVIHESANPHIAVLGRLPGTTVYRNIQQYPEAYTYNGIVIVRIDAPIYFANISYIKDRLREYEVVVDKSARRGPEVERIYFVILELAPVTYIDASAVQALKDLYHEYKSRDIQIAISNPNREVLLTLSKAGVVELIGKEWYFVRVHDAVQVCLQHVQSIKETSKTLNSSPEEKSSFFQRLFRQRGEDLSAAELESGDNTSSDSKHSDPQLEPLLFRKS</sequence>
<evidence type="ECO:0000256" key="6">
    <source>
        <dbReference type="ARBA" id="ARBA00023032"/>
    </source>
</evidence>
<evidence type="ECO:0000256" key="7">
    <source>
        <dbReference type="ARBA" id="ARBA00023136"/>
    </source>
</evidence>
<dbReference type="AlphaFoldDB" id="A0A1R3J4T8"/>
<dbReference type="GO" id="GO:0016020">
    <property type="term" value="C:membrane"/>
    <property type="evidence" value="ECO:0007669"/>
    <property type="project" value="UniProtKB-SubCell"/>
</dbReference>
<keyword evidence="3 9" id="KW-0812">Transmembrane</keyword>
<feature type="transmembrane region" description="Helical" evidence="9">
    <location>
        <begin position="433"/>
        <end position="456"/>
    </location>
</feature>
<dbReference type="Pfam" id="PF00916">
    <property type="entry name" value="Sulfate_transp"/>
    <property type="match status" value="1"/>
</dbReference>
<keyword evidence="6" id="KW-0764">Sulfate transport</keyword>
<feature type="region of interest" description="Disordered" evidence="8">
    <location>
        <begin position="681"/>
        <end position="708"/>
    </location>
</feature>
<evidence type="ECO:0000256" key="3">
    <source>
        <dbReference type="ARBA" id="ARBA00022692"/>
    </source>
</evidence>
<keyword evidence="4" id="KW-0769">Symport</keyword>
<evidence type="ECO:0000259" key="10">
    <source>
        <dbReference type="PROSITE" id="PS50801"/>
    </source>
</evidence>
<reference evidence="11 12" key="1">
    <citation type="submission" date="2013-09" db="EMBL/GenBank/DDBJ databases">
        <title>Corchorus capsularis genome sequencing.</title>
        <authorList>
            <person name="Alam M."/>
            <person name="Haque M.S."/>
            <person name="Islam M.S."/>
            <person name="Emdad E.M."/>
            <person name="Islam M.M."/>
            <person name="Ahmed B."/>
            <person name="Halim A."/>
            <person name="Hossen Q.M.M."/>
            <person name="Hossain M.Z."/>
            <person name="Ahmed R."/>
            <person name="Khan M.M."/>
            <person name="Islam R."/>
            <person name="Rashid M.M."/>
            <person name="Khan S.A."/>
            <person name="Rahman M.S."/>
            <person name="Alam M."/>
        </authorList>
    </citation>
    <scope>NUCLEOTIDE SEQUENCE [LARGE SCALE GENOMIC DNA]</scope>
    <source>
        <strain evidence="12">cv. CVL-1</strain>
        <tissue evidence="11">Whole seedling</tissue>
    </source>
</reference>
<feature type="transmembrane region" description="Helical" evidence="9">
    <location>
        <begin position="148"/>
        <end position="167"/>
    </location>
</feature>
<feature type="transmembrane region" description="Helical" evidence="9">
    <location>
        <begin position="368"/>
        <end position="385"/>
    </location>
</feature>
<keyword evidence="5 9" id="KW-1133">Transmembrane helix</keyword>
<dbReference type="InterPro" id="IPR002645">
    <property type="entry name" value="STAS_dom"/>
</dbReference>
<dbReference type="EMBL" id="AWWV01008578">
    <property type="protein sequence ID" value="OMO89832.1"/>
    <property type="molecule type" value="Genomic_DNA"/>
</dbReference>
<feature type="transmembrane region" description="Helical" evidence="9">
    <location>
        <begin position="207"/>
        <end position="229"/>
    </location>
</feature>
<dbReference type="FunFam" id="3.30.750.24:FF:000002">
    <property type="entry name" value="Sulfate transporter 31"/>
    <property type="match status" value="1"/>
</dbReference>
<evidence type="ECO:0000256" key="4">
    <source>
        <dbReference type="ARBA" id="ARBA00022847"/>
    </source>
</evidence>
<keyword evidence="12" id="KW-1185">Reference proteome</keyword>
<keyword evidence="2" id="KW-0813">Transport</keyword>
<dbReference type="SUPFAM" id="SSF52091">
    <property type="entry name" value="SpoIIaa-like"/>
    <property type="match status" value="1"/>
</dbReference>
<feature type="transmembrane region" description="Helical" evidence="9">
    <location>
        <begin position="173"/>
        <end position="195"/>
    </location>
</feature>
<evidence type="ECO:0000256" key="2">
    <source>
        <dbReference type="ARBA" id="ARBA00022448"/>
    </source>
</evidence>
<dbReference type="Proteomes" id="UP000188268">
    <property type="component" value="Unassembled WGS sequence"/>
</dbReference>
<dbReference type="CDD" id="cd07042">
    <property type="entry name" value="STAS_SulP_like_sulfate_transporter"/>
    <property type="match status" value="1"/>
</dbReference>